<organism evidence="2 3">
    <name type="scientific">Micromonas commoda (strain RCC299 / NOUM17 / CCMP2709)</name>
    <name type="common">Picoplanktonic green alga</name>
    <dbReference type="NCBI Taxonomy" id="296587"/>
    <lineage>
        <taxon>Eukaryota</taxon>
        <taxon>Viridiplantae</taxon>
        <taxon>Chlorophyta</taxon>
        <taxon>Mamiellophyceae</taxon>
        <taxon>Mamiellales</taxon>
        <taxon>Mamiellaceae</taxon>
        <taxon>Micromonas</taxon>
    </lineage>
</organism>
<accession>C1DZI9</accession>
<dbReference type="eggNOG" id="ENOG502S1I9">
    <property type="taxonomic scope" value="Eukaryota"/>
</dbReference>
<feature type="transmembrane region" description="Helical" evidence="1">
    <location>
        <begin position="92"/>
        <end position="112"/>
    </location>
</feature>
<dbReference type="AlphaFoldDB" id="C1DZI9"/>
<keyword evidence="1" id="KW-0812">Transmembrane</keyword>
<keyword evidence="1" id="KW-0472">Membrane</keyword>
<evidence type="ECO:0000256" key="1">
    <source>
        <dbReference type="SAM" id="Phobius"/>
    </source>
</evidence>
<dbReference type="OMA" id="WAIPLRK"/>
<dbReference type="Pfam" id="PF09980">
    <property type="entry name" value="DUF2214"/>
    <property type="match status" value="1"/>
</dbReference>
<name>C1DZI9_MICCC</name>
<keyword evidence="3" id="KW-1185">Reference proteome</keyword>
<reference evidence="2 3" key="1">
    <citation type="journal article" date="2009" name="Science">
        <title>Green evolution and dynamic adaptations revealed by genomes of the marine picoeukaryotes Micromonas.</title>
        <authorList>
            <person name="Worden A.Z."/>
            <person name="Lee J.H."/>
            <person name="Mock T."/>
            <person name="Rouze P."/>
            <person name="Simmons M.P."/>
            <person name="Aerts A.L."/>
            <person name="Allen A.E."/>
            <person name="Cuvelier M.L."/>
            <person name="Derelle E."/>
            <person name="Everett M.V."/>
            <person name="Foulon E."/>
            <person name="Grimwood J."/>
            <person name="Gundlach H."/>
            <person name="Henrissat B."/>
            <person name="Napoli C."/>
            <person name="McDonald S.M."/>
            <person name="Parker M.S."/>
            <person name="Rombauts S."/>
            <person name="Salamov A."/>
            <person name="Von Dassow P."/>
            <person name="Badger J.H."/>
            <person name="Coutinho P.M."/>
            <person name="Demir E."/>
            <person name="Dubchak I."/>
            <person name="Gentemann C."/>
            <person name="Eikrem W."/>
            <person name="Gready J.E."/>
            <person name="John U."/>
            <person name="Lanier W."/>
            <person name="Lindquist E.A."/>
            <person name="Lucas S."/>
            <person name="Mayer K.F."/>
            <person name="Moreau H."/>
            <person name="Not F."/>
            <person name="Otillar R."/>
            <person name="Panaud O."/>
            <person name="Pangilinan J."/>
            <person name="Paulsen I."/>
            <person name="Piegu B."/>
            <person name="Poliakov A."/>
            <person name="Robbens S."/>
            <person name="Schmutz J."/>
            <person name="Toulza E."/>
            <person name="Wyss T."/>
            <person name="Zelensky A."/>
            <person name="Zhou K."/>
            <person name="Armbrust E.V."/>
            <person name="Bhattacharya D."/>
            <person name="Goodenough U.W."/>
            <person name="Van de Peer Y."/>
            <person name="Grigoriev I.V."/>
        </authorList>
    </citation>
    <scope>NUCLEOTIDE SEQUENCE [LARGE SCALE GENOMIC DNA]</scope>
    <source>
        <strain evidence="3">RCC299 / NOUM17</strain>
    </source>
</reference>
<dbReference type="EMBL" id="CP001323">
    <property type="protein sequence ID" value="ACO61126.1"/>
    <property type="molecule type" value="Genomic_DNA"/>
</dbReference>
<dbReference type="InterPro" id="IPR018706">
    <property type="entry name" value="DUF2214_membrane"/>
</dbReference>
<feature type="transmembrane region" description="Helical" evidence="1">
    <location>
        <begin position="162"/>
        <end position="181"/>
    </location>
</feature>
<dbReference type="InParanoid" id="C1DZI9"/>
<proteinExistence type="predicted"/>
<feature type="transmembrane region" description="Helical" evidence="1">
    <location>
        <begin position="124"/>
        <end position="142"/>
    </location>
</feature>
<gene>
    <name evidence="2" type="ORF">MICPUN_56522</name>
</gene>
<feature type="transmembrane region" description="Helical" evidence="1">
    <location>
        <begin position="240"/>
        <end position="261"/>
    </location>
</feature>
<dbReference type="KEGG" id="mis:MICPUN_56522"/>
<dbReference type="RefSeq" id="XP_002499868.1">
    <property type="nucleotide sequence ID" value="XM_002499822.1"/>
</dbReference>
<dbReference type="Proteomes" id="UP000002009">
    <property type="component" value="Chromosome 2"/>
</dbReference>
<dbReference type="OrthoDB" id="495663at2759"/>
<protein>
    <submittedName>
        <fullName evidence="2">Uncharacterized protein</fullName>
    </submittedName>
</protein>
<keyword evidence="1" id="KW-1133">Transmembrane helix</keyword>
<evidence type="ECO:0000313" key="2">
    <source>
        <dbReference type="EMBL" id="ACO61126.1"/>
    </source>
</evidence>
<evidence type="ECO:0000313" key="3">
    <source>
        <dbReference type="Proteomes" id="UP000002009"/>
    </source>
</evidence>
<dbReference type="GeneID" id="8240596"/>
<sequence length="278" mass="28961">MSSLVCLRTPALALPVRAVRGARASRAAAVTPAAVARPAGVKTSSNEPSDRALQASAAPATATSALAALTFFAMPEAAQAAVDPVASAFAAYGHYLGLVLVVASLTVEKMLIKPEMTEDEAQKLVVADSVYGIAGILVLYTGYLRVTQYGKGWDFYSHEPIFWVKMALFGVMGSSSLFNTIKIIQMAAKKANGEDNSSAIGEKLSARMQKIVNGELLAIGSIPLAAATMARGVGYGDGSFPWQAGAGGVAAVCLGLTVKYVKEAITWEDEKVAEKVEA</sequence>
<feature type="transmembrane region" description="Helical" evidence="1">
    <location>
        <begin position="216"/>
        <end position="234"/>
    </location>
</feature>